<dbReference type="RefSeq" id="WP_179461293.1">
    <property type="nucleotide sequence ID" value="NZ_JACBZX010000001.1"/>
</dbReference>
<proteinExistence type="predicted"/>
<accession>A0A852WZM4</accession>
<reference evidence="2 3" key="1">
    <citation type="submission" date="2020-07" db="EMBL/GenBank/DDBJ databases">
        <title>Sequencing the genomes of 1000 actinobacteria strains.</title>
        <authorList>
            <person name="Klenk H.-P."/>
        </authorList>
    </citation>
    <scope>NUCLEOTIDE SEQUENCE [LARGE SCALE GENOMIC DNA]</scope>
    <source>
        <strain evidence="2 3">DSM 24723</strain>
    </source>
</reference>
<protein>
    <submittedName>
        <fullName evidence="2">Uncharacterized protein</fullName>
    </submittedName>
</protein>
<dbReference type="AlphaFoldDB" id="A0A852WZM4"/>
<sequence>MRVVAAGAATLTVLLTGCSLGTSEQSSDSSSTVTVTESSTPASDSSSAAPATSSASTSTATTSTSSAPAPDAGGELPGDPGEYADAFVRAWGVGDRVEAERYATGDAVDSLFAYDGRGGSTWTRDAVTSQDGRTQVGYTDGTGQSLYVLLDTVTVGAPDAVVSANVEWEGTSEDAAAEEDPGAATGLPSDVGDYGDALVRAWGVGDRDAADAYATASVLSTLFDGYGTGGSDWSRTGSTADSITYTDSFGDTVTIYVDAATVSAGRGDAAYLAVFS</sequence>
<feature type="region of interest" description="Disordered" evidence="1">
    <location>
        <begin position="170"/>
        <end position="189"/>
    </location>
</feature>
<keyword evidence="3" id="KW-1185">Reference proteome</keyword>
<name>A0A852WZM4_9MICO</name>
<dbReference type="PROSITE" id="PS51257">
    <property type="entry name" value="PROKAR_LIPOPROTEIN"/>
    <property type="match status" value="1"/>
</dbReference>
<dbReference type="Proteomes" id="UP000592181">
    <property type="component" value="Unassembled WGS sequence"/>
</dbReference>
<evidence type="ECO:0000313" key="2">
    <source>
        <dbReference type="EMBL" id="NYG35658.1"/>
    </source>
</evidence>
<evidence type="ECO:0000313" key="3">
    <source>
        <dbReference type="Proteomes" id="UP000592181"/>
    </source>
</evidence>
<evidence type="ECO:0000256" key="1">
    <source>
        <dbReference type="SAM" id="MobiDB-lite"/>
    </source>
</evidence>
<organism evidence="2 3">
    <name type="scientific">Janibacter alkaliphilus</name>
    <dbReference type="NCBI Taxonomy" id="1069963"/>
    <lineage>
        <taxon>Bacteria</taxon>
        <taxon>Bacillati</taxon>
        <taxon>Actinomycetota</taxon>
        <taxon>Actinomycetes</taxon>
        <taxon>Micrococcales</taxon>
        <taxon>Intrasporangiaceae</taxon>
        <taxon>Janibacter</taxon>
    </lineage>
</organism>
<gene>
    <name evidence="2" type="ORF">BJY28_000127</name>
</gene>
<comment type="caution">
    <text evidence="2">The sequence shown here is derived from an EMBL/GenBank/DDBJ whole genome shotgun (WGS) entry which is preliminary data.</text>
</comment>
<feature type="compositionally biased region" description="Low complexity" evidence="1">
    <location>
        <begin position="20"/>
        <end position="72"/>
    </location>
</feature>
<dbReference type="EMBL" id="JACBZX010000001">
    <property type="protein sequence ID" value="NYG35658.1"/>
    <property type="molecule type" value="Genomic_DNA"/>
</dbReference>
<feature type="region of interest" description="Disordered" evidence="1">
    <location>
        <begin position="20"/>
        <end position="81"/>
    </location>
</feature>
<feature type="compositionally biased region" description="Acidic residues" evidence="1">
    <location>
        <begin position="170"/>
        <end position="181"/>
    </location>
</feature>